<dbReference type="Proteomes" id="UP000199437">
    <property type="component" value="Unassembled WGS sequence"/>
</dbReference>
<reference evidence="2" key="1">
    <citation type="submission" date="2016-10" db="EMBL/GenBank/DDBJ databases">
        <authorList>
            <person name="Varghese N."/>
            <person name="Submissions S."/>
        </authorList>
    </citation>
    <scope>NUCLEOTIDE SEQUENCE [LARGE SCALE GENOMIC DNA]</scope>
    <source>
        <strain evidence="2">CGMCC 1.12402</strain>
    </source>
</reference>
<gene>
    <name evidence="1" type="ORF">SAMN05216290_0753</name>
</gene>
<evidence type="ECO:0000313" key="2">
    <source>
        <dbReference type="Proteomes" id="UP000199437"/>
    </source>
</evidence>
<evidence type="ECO:0000313" key="1">
    <source>
        <dbReference type="EMBL" id="SEV93018.1"/>
    </source>
</evidence>
<proteinExistence type="predicted"/>
<protein>
    <submittedName>
        <fullName evidence="1">Uncharacterized protein</fullName>
    </submittedName>
</protein>
<dbReference type="EMBL" id="FOIR01000001">
    <property type="protein sequence ID" value="SEV93018.1"/>
    <property type="molecule type" value="Genomic_DNA"/>
</dbReference>
<dbReference type="PROSITE" id="PS51257">
    <property type="entry name" value="PROKAR_LIPOPROTEIN"/>
    <property type="match status" value="1"/>
</dbReference>
<keyword evidence="2" id="KW-1185">Reference proteome</keyword>
<accession>A0A1I0MX24</accession>
<dbReference type="STRING" id="1267423.SAMN05216290_0753"/>
<organism evidence="1 2">
    <name type="scientific">Roseivirga pacifica</name>
    <dbReference type="NCBI Taxonomy" id="1267423"/>
    <lineage>
        <taxon>Bacteria</taxon>
        <taxon>Pseudomonadati</taxon>
        <taxon>Bacteroidota</taxon>
        <taxon>Cytophagia</taxon>
        <taxon>Cytophagales</taxon>
        <taxon>Roseivirgaceae</taxon>
        <taxon>Roseivirga</taxon>
    </lineage>
</organism>
<dbReference type="AlphaFoldDB" id="A0A1I0MX24"/>
<sequence length="216" mass="24522">MRAETLRTHYVMNKTFRKNALLALALAFFALLSCDRRSEEEKRADAIAAFVMDYAHNYNSYKVVDLKKIDEAYLEGQQIIKSSLKILQDTTRTKLSYLALSNSQMDMKQLVSWSEKLPIDAVDSYLTESAKVDRLLNQHWENAPTELTLARQNEATALNSLNDALALFNLSIYSINLGEGSSSLYYHQFEVDGMEKAAIFEVDNEALDVIAYKELG</sequence>
<name>A0A1I0MX24_9BACT</name>